<dbReference type="EMBL" id="CPYI01000005">
    <property type="protein sequence ID" value="CNE54956.1"/>
    <property type="molecule type" value="Genomic_DNA"/>
</dbReference>
<gene>
    <name evidence="1" type="ORF">ERS008491_01566</name>
</gene>
<reference evidence="1 2" key="1">
    <citation type="submission" date="2015-03" db="EMBL/GenBank/DDBJ databases">
        <authorList>
            <person name="Murphy D."/>
        </authorList>
    </citation>
    <scope>NUCLEOTIDE SEQUENCE [LARGE SCALE GENOMIC DNA]</scope>
    <source>
        <strain evidence="1 2">FCF326</strain>
    </source>
</reference>
<evidence type="ECO:0000313" key="1">
    <source>
        <dbReference type="EMBL" id="CNE54956.1"/>
    </source>
</evidence>
<name>A0A0T9L3E6_YERKR</name>
<sequence>MLLFIFFWINYLYNIQKKEHFEVGVLIVYYSNQLFINLSPMQNRKPLNNKIKVGLKQIK</sequence>
<evidence type="ECO:0000313" key="2">
    <source>
        <dbReference type="Proteomes" id="UP000045824"/>
    </source>
</evidence>
<accession>A0A0T9L3E6</accession>
<organism evidence="1 2">
    <name type="scientific">Yersinia kristensenii</name>
    <dbReference type="NCBI Taxonomy" id="28152"/>
    <lineage>
        <taxon>Bacteria</taxon>
        <taxon>Pseudomonadati</taxon>
        <taxon>Pseudomonadota</taxon>
        <taxon>Gammaproteobacteria</taxon>
        <taxon>Enterobacterales</taxon>
        <taxon>Yersiniaceae</taxon>
        <taxon>Yersinia</taxon>
    </lineage>
</organism>
<dbReference type="Proteomes" id="UP000045824">
    <property type="component" value="Unassembled WGS sequence"/>
</dbReference>
<protein>
    <submittedName>
        <fullName evidence="1">Uncharacterized protein</fullName>
    </submittedName>
</protein>
<dbReference type="AlphaFoldDB" id="A0A0T9L3E6"/>
<proteinExistence type="predicted"/>